<sequence length="112" mass="11374">MAVGLLENEKKLSCNLGKMAVLAGLLVVGSFVLATAPALAGGTDSTFQDFILMITGWLEGSLGNLVALIALMVAVVMCVVRFNVMIILGSLALAGLASFGPGLVSGMFSAVI</sequence>
<protein>
    <submittedName>
        <fullName evidence="2">Uncharacterized protein</fullName>
    </submittedName>
</protein>
<gene>
    <name evidence="2" type="ORF">GCM10007420_21770</name>
</gene>
<proteinExistence type="predicted"/>
<feature type="transmembrane region" description="Helical" evidence="1">
    <location>
        <begin position="87"/>
        <end position="111"/>
    </location>
</feature>
<keyword evidence="1" id="KW-0812">Transmembrane</keyword>
<dbReference type="EMBL" id="BMFS01000010">
    <property type="protein sequence ID" value="GGH04956.1"/>
    <property type="molecule type" value="Genomic_DNA"/>
</dbReference>
<comment type="caution">
    <text evidence="2">The sequence shown here is derived from an EMBL/GenBank/DDBJ whole genome shotgun (WGS) entry which is preliminary data.</text>
</comment>
<keyword evidence="1" id="KW-1133">Transmembrane helix</keyword>
<name>A0ABQ1XWW7_9PROT</name>
<evidence type="ECO:0000313" key="2">
    <source>
        <dbReference type="EMBL" id="GGH04956.1"/>
    </source>
</evidence>
<accession>A0ABQ1XWW7</accession>
<evidence type="ECO:0000313" key="3">
    <source>
        <dbReference type="Proteomes" id="UP000648722"/>
    </source>
</evidence>
<dbReference type="RefSeq" id="WP_188452620.1">
    <property type="nucleotide sequence ID" value="NZ_BMFS01000010.1"/>
</dbReference>
<feature type="transmembrane region" description="Helical" evidence="1">
    <location>
        <begin position="20"/>
        <end position="40"/>
    </location>
</feature>
<dbReference type="Proteomes" id="UP000648722">
    <property type="component" value="Unassembled WGS sequence"/>
</dbReference>
<reference evidence="3" key="1">
    <citation type="journal article" date="2019" name="Int. J. Syst. Evol. Microbiol.">
        <title>The Global Catalogue of Microorganisms (GCM) 10K type strain sequencing project: providing services to taxonomists for standard genome sequencing and annotation.</title>
        <authorList>
            <consortium name="The Broad Institute Genomics Platform"/>
            <consortium name="The Broad Institute Genome Sequencing Center for Infectious Disease"/>
            <person name="Wu L."/>
            <person name="Ma J."/>
        </authorList>
    </citation>
    <scope>NUCLEOTIDE SEQUENCE [LARGE SCALE GENOMIC DNA]</scope>
    <source>
        <strain evidence="3">CGMCC 1.12766</strain>
    </source>
</reference>
<feature type="transmembrane region" description="Helical" evidence="1">
    <location>
        <begin position="60"/>
        <end position="80"/>
    </location>
</feature>
<keyword evidence="1" id="KW-0472">Membrane</keyword>
<evidence type="ECO:0000256" key="1">
    <source>
        <dbReference type="SAM" id="Phobius"/>
    </source>
</evidence>
<keyword evidence="3" id="KW-1185">Reference proteome</keyword>
<organism evidence="2 3">
    <name type="scientific">Glycocaulis albus</name>
    <dbReference type="NCBI Taxonomy" id="1382801"/>
    <lineage>
        <taxon>Bacteria</taxon>
        <taxon>Pseudomonadati</taxon>
        <taxon>Pseudomonadota</taxon>
        <taxon>Alphaproteobacteria</taxon>
        <taxon>Maricaulales</taxon>
        <taxon>Maricaulaceae</taxon>
        <taxon>Glycocaulis</taxon>
    </lineage>
</organism>